<keyword evidence="6" id="KW-1185">Reference proteome</keyword>
<sequence length="198" mass="22034">MSALAMFQKRRTQYALNNSLPLPASEVAQLVKSVIRESPSAFNSQSSRAVVLFRDQHTRFWNELVKETLRPLVAPEQFSATEQKMDSFAAAAGTILFFEDANVISELQDKFALYADKFPVFSANSAGMAQFAVWTALAGAGIGASLQHYNPLIDEQVRTTWDLPASWQLSAQMPFGGHAAEIGDKEYMDDAERFRVFD</sequence>
<dbReference type="SUPFAM" id="SSF55469">
    <property type="entry name" value="FMN-dependent nitroreductase-like"/>
    <property type="match status" value="1"/>
</dbReference>
<keyword evidence="2" id="KW-0963">Cytoplasm</keyword>
<dbReference type="GO" id="GO:0016491">
    <property type="term" value="F:oxidoreductase activity"/>
    <property type="evidence" value="ECO:0007669"/>
    <property type="project" value="UniProtKB-KW"/>
</dbReference>
<dbReference type="GO" id="GO:0034599">
    <property type="term" value="P:cellular response to oxidative stress"/>
    <property type="evidence" value="ECO:0007669"/>
    <property type="project" value="InterPro"/>
</dbReference>
<dbReference type="PANTHER" id="PTHR43035:SF1">
    <property type="entry name" value="FATTY ACID REPRESSION MUTANT PROTEIN 2-RELATED"/>
    <property type="match status" value="1"/>
</dbReference>
<dbReference type="Pfam" id="PF00881">
    <property type="entry name" value="Nitroreductase"/>
    <property type="match status" value="1"/>
</dbReference>
<accession>A0A4V3D534</accession>
<dbReference type="Proteomes" id="UP000294575">
    <property type="component" value="Unassembled WGS sequence"/>
</dbReference>
<evidence type="ECO:0000256" key="3">
    <source>
        <dbReference type="ARBA" id="ARBA00023002"/>
    </source>
</evidence>
<proteinExistence type="predicted"/>
<dbReference type="EMBL" id="SNYK01000004">
    <property type="protein sequence ID" value="TDQ38597.1"/>
    <property type="molecule type" value="Genomic_DNA"/>
</dbReference>
<dbReference type="AlphaFoldDB" id="A0A4V3D534"/>
<dbReference type="CDD" id="cd02140">
    <property type="entry name" value="Frm2-like"/>
    <property type="match status" value="1"/>
</dbReference>
<protein>
    <recommendedName>
        <fullName evidence="4">Nitroreductase domain-containing protein</fullName>
    </recommendedName>
</protein>
<dbReference type="GO" id="GO:0005737">
    <property type="term" value="C:cytoplasm"/>
    <property type="evidence" value="ECO:0007669"/>
    <property type="project" value="UniProtKB-SubCell"/>
</dbReference>
<evidence type="ECO:0000256" key="2">
    <source>
        <dbReference type="ARBA" id="ARBA00022490"/>
    </source>
</evidence>
<dbReference type="PANTHER" id="PTHR43035">
    <property type="entry name" value="FATTY ACID REPRESSION MUTANT PROTEIN 2-RELATED"/>
    <property type="match status" value="1"/>
</dbReference>
<dbReference type="FunFam" id="3.40.109.10:FF:000001">
    <property type="entry name" value="Nitroreductase family"/>
    <property type="match status" value="1"/>
</dbReference>
<name>A0A4V3D534_9GAMM</name>
<evidence type="ECO:0000313" key="6">
    <source>
        <dbReference type="Proteomes" id="UP000294575"/>
    </source>
</evidence>
<keyword evidence="3" id="KW-0560">Oxidoreductase</keyword>
<evidence type="ECO:0000313" key="5">
    <source>
        <dbReference type="EMBL" id="TDQ38597.1"/>
    </source>
</evidence>
<dbReference type="InterPro" id="IPR000415">
    <property type="entry name" value="Nitroreductase-like"/>
</dbReference>
<evidence type="ECO:0000256" key="1">
    <source>
        <dbReference type="ARBA" id="ARBA00004496"/>
    </source>
</evidence>
<feature type="domain" description="Nitroreductase" evidence="4">
    <location>
        <begin position="9"/>
        <end position="176"/>
    </location>
</feature>
<evidence type="ECO:0000259" key="4">
    <source>
        <dbReference type="Pfam" id="PF00881"/>
    </source>
</evidence>
<organism evidence="5 6">
    <name type="scientific">Thiopseudomonas denitrificans</name>
    <dbReference type="NCBI Taxonomy" id="1501432"/>
    <lineage>
        <taxon>Bacteria</taxon>
        <taxon>Pseudomonadati</taxon>
        <taxon>Pseudomonadota</taxon>
        <taxon>Gammaproteobacteria</taxon>
        <taxon>Pseudomonadales</taxon>
        <taxon>Pseudomonadaceae</taxon>
        <taxon>Thiopseudomonas</taxon>
    </lineage>
</organism>
<comment type="subcellular location">
    <subcellularLocation>
        <location evidence="1">Cytoplasm</location>
    </subcellularLocation>
</comment>
<comment type="caution">
    <text evidence="5">The sequence shown here is derived from an EMBL/GenBank/DDBJ whole genome shotgun (WGS) entry which is preliminary data.</text>
</comment>
<dbReference type="RefSeq" id="WP_101496306.1">
    <property type="nucleotide sequence ID" value="NZ_LNJZ01000005.1"/>
</dbReference>
<dbReference type="Gene3D" id="3.40.109.10">
    <property type="entry name" value="NADH Oxidase"/>
    <property type="match status" value="1"/>
</dbReference>
<gene>
    <name evidence="5" type="ORF">DFQ45_104177</name>
</gene>
<dbReference type="InterPro" id="IPR029479">
    <property type="entry name" value="Nitroreductase"/>
</dbReference>
<reference evidence="5 6" key="1">
    <citation type="submission" date="2019-03" db="EMBL/GenBank/DDBJ databases">
        <title>Genomic Encyclopedia of Type Strains, Phase IV (KMG-IV): sequencing the most valuable type-strain genomes for metagenomic binning, comparative biology and taxonomic classification.</title>
        <authorList>
            <person name="Goeker M."/>
        </authorList>
    </citation>
    <scope>NUCLEOTIDE SEQUENCE [LARGE SCALE GENOMIC DNA]</scope>
    <source>
        <strain evidence="5 6">DSM 28679</strain>
    </source>
</reference>
<dbReference type="InterPro" id="IPR033877">
    <property type="entry name" value="Frm2/Hbn1"/>
</dbReference>
<dbReference type="OrthoDB" id="9810617at2"/>